<evidence type="ECO:0000313" key="8">
    <source>
        <dbReference type="Proteomes" id="UP000033101"/>
    </source>
</evidence>
<protein>
    <recommendedName>
        <fullName evidence="6">Ferric oxidoreductase domain-containing protein</fullName>
    </recommendedName>
</protein>
<keyword evidence="4 5" id="KW-0472">Membrane</keyword>
<keyword evidence="3 5" id="KW-1133">Transmembrane helix</keyword>
<evidence type="ECO:0000259" key="6">
    <source>
        <dbReference type="Pfam" id="PF01794"/>
    </source>
</evidence>
<dbReference type="PATRIC" id="fig|1434110.4.peg.4459"/>
<dbReference type="GeneID" id="24832816"/>
<proteinExistence type="predicted"/>
<organism evidence="7 8">
    <name type="scientific">Methanosarcina horonobensis HB-1 = JCM 15518</name>
    <dbReference type="NCBI Taxonomy" id="1434110"/>
    <lineage>
        <taxon>Archaea</taxon>
        <taxon>Methanobacteriati</taxon>
        <taxon>Methanobacteriota</taxon>
        <taxon>Stenosarchaea group</taxon>
        <taxon>Methanomicrobia</taxon>
        <taxon>Methanosarcinales</taxon>
        <taxon>Methanosarcinaceae</taxon>
        <taxon>Methanosarcina</taxon>
    </lineage>
</organism>
<evidence type="ECO:0000313" key="7">
    <source>
        <dbReference type="EMBL" id="AKB79958.1"/>
    </source>
</evidence>
<dbReference type="Pfam" id="PF01794">
    <property type="entry name" value="Ferric_reduct"/>
    <property type="match status" value="1"/>
</dbReference>
<dbReference type="GO" id="GO:0016020">
    <property type="term" value="C:membrane"/>
    <property type="evidence" value="ECO:0007669"/>
    <property type="project" value="UniProtKB-SubCell"/>
</dbReference>
<evidence type="ECO:0000256" key="4">
    <source>
        <dbReference type="ARBA" id="ARBA00023136"/>
    </source>
</evidence>
<evidence type="ECO:0000256" key="1">
    <source>
        <dbReference type="ARBA" id="ARBA00004141"/>
    </source>
</evidence>
<keyword evidence="2 5" id="KW-0812">Transmembrane</keyword>
<accession>A0A0E3SIS4</accession>
<dbReference type="HOGENOM" id="CLU_104491_0_0_2"/>
<feature type="transmembrane region" description="Helical" evidence="5">
    <location>
        <begin position="189"/>
        <end position="207"/>
    </location>
</feature>
<dbReference type="AlphaFoldDB" id="A0A0E3SIS4"/>
<feature type="transmembrane region" description="Helical" evidence="5">
    <location>
        <begin position="100"/>
        <end position="123"/>
    </location>
</feature>
<gene>
    <name evidence="7" type="ORF">MSHOH_3475</name>
</gene>
<evidence type="ECO:0000256" key="5">
    <source>
        <dbReference type="SAM" id="Phobius"/>
    </source>
</evidence>
<comment type="subcellular location">
    <subcellularLocation>
        <location evidence="1">Membrane</location>
        <topology evidence="1">Multi-pass membrane protein</topology>
    </subcellularLocation>
</comment>
<dbReference type="EMBL" id="CP009516">
    <property type="protein sequence ID" value="AKB79958.1"/>
    <property type="molecule type" value="Genomic_DNA"/>
</dbReference>
<feature type="transmembrane region" description="Helical" evidence="5">
    <location>
        <begin position="59"/>
        <end position="80"/>
    </location>
</feature>
<dbReference type="KEGG" id="mhor:MSHOH_3475"/>
<sequence>MSKDADGKEKGHKSDKGMSDKKISNKKFYLIYGIILVIVLFIAYLLLQRPGEPLRMVARFAATFGYLTIFLSILSSEYMAKMRKISGLPFLKAHHHLARIGILLILIHPLALAIGGQGFRIFLPEFYPVNRFLMFGGKTAIYLFLLAAGIALYRKKYRNWKKVHYLSYLAFLLVSAHALLIGSDFKLEIMRILTLVMAATVTGIFIHKRLGAKTKTRKNRNS</sequence>
<dbReference type="RefSeq" id="WP_239451057.1">
    <property type="nucleotide sequence ID" value="NZ_CP009516.1"/>
</dbReference>
<name>A0A0E3SIS4_9EURY</name>
<feature type="transmembrane region" description="Helical" evidence="5">
    <location>
        <begin position="28"/>
        <end position="47"/>
    </location>
</feature>
<feature type="transmembrane region" description="Helical" evidence="5">
    <location>
        <begin position="135"/>
        <end position="153"/>
    </location>
</feature>
<feature type="transmembrane region" description="Helical" evidence="5">
    <location>
        <begin position="165"/>
        <end position="183"/>
    </location>
</feature>
<reference evidence="7 8" key="1">
    <citation type="submission" date="2014-07" db="EMBL/GenBank/DDBJ databases">
        <title>Methanogenic archaea and the global carbon cycle.</title>
        <authorList>
            <person name="Henriksen J.R."/>
            <person name="Luke J."/>
            <person name="Reinhart S."/>
            <person name="Benedict M.N."/>
            <person name="Youngblut N.D."/>
            <person name="Metcalf M.E."/>
            <person name="Whitaker R.J."/>
            <person name="Metcalf W.W."/>
        </authorList>
    </citation>
    <scope>NUCLEOTIDE SEQUENCE [LARGE SCALE GENOMIC DNA]</scope>
    <source>
        <strain evidence="7 8">HB-1</strain>
    </source>
</reference>
<dbReference type="Proteomes" id="UP000033101">
    <property type="component" value="Chromosome"/>
</dbReference>
<evidence type="ECO:0000256" key="2">
    <source>
        <dbReference type="ARBA" id="ARBA00022692"/>
    </source>
</evidence>
<feature type="domain" description="Ferric oxidoreductase" evidence="6">
    <location>
        <begin position="67"/>
        <end position="173"/>
    </location>
</feature>
<keyword evidence="8" id="KW-1185">Reference proteome</keyword>
<evidence type="ECO:0000256" key="3">
    <source>
        <dbReference type="ARBA" id="ARBA00022989"/>
    </source>
</evidence>
<dbReference type="InterPro" id="IPR013130">
    <property type="entry name" value="Fe3_Rdtase_TM_dom"/>
</dbReference>